<keyword evidence="1" id="KW-1133">Transmembrane helix</keyword>
<feature type="transmembrane region" description="Helical" evidence="1">
    <location>
        <begin position="50"/>
        <end position="68"/>
    </location>
</feature>
<keyword evidence="1" id="KW-0812">Transmembrane</keyword>
<comment type="caution">
    <text evidence="2">The sequence shown here is derived from an EMBL/GenBank/DDBJ whole genome shotgun (WGS) entry which is preliminary data.</text>
</comment>
<accession>A0A2V2ZPG9</accession>
<sequence length="316" mass="35457">MTHLSDKELLERMKEFPTHELKGDQKNRIIHSMRNPKAPKRKIGFSLQQAGVLAAFLAVLIIAPILFLENKSESEKHLGAVVERAESGDYFALKDEDGKPVFPDSNFGIPGRVSLLSPPEWIAGDDRSVAKIMVYLWWKPGEQVYQNMKVEAVHVDTGFAQEMASFTLSAGMYGSDAHALTSFKPFEKHGVWNLKFMFGEKTFEEFSIYVKEPYVKIGESTLMISQEDLVAGTFENVNLEVVGKDLPGQVELELYSLEEGTAEVFLFSGKTDYINAETGKKVSMYTGDLVIKKSGRYKMSALQQSVPIEVRKPVDE</sequence>
<proteinExistence type="predicted"/>
<dbReference type="AlphaFoldDB" id="A0A2V2ZPG9"/>
<protein>
    <submittedName>
        <fullName evidence="2">Uncharacterized protein</fullName>
    </submittedName>
</protein>
<dbReference type="RefSeq" id="WP_110066377.1">
    <property type="nucleotide sequence ID" value="NZ_QGTW01000011.1"/>
</dbReference>
<evidence type="ECO:0000313" key="3">
    <source>
        <dbReference type="Proteomes" id="UP000247150"/>
    </source>
</evidence>
<evidence type="ECO:0000313" key="2">
    <source>
        <dbReference type="EMBL" id="PWW26217.1"/>
    </source>
</evidence>
<gene>
    <name evidence="2" type="ORF">DFO73_111158</name>
</gene>
<keyword evidence="1" id="KW-0472">Membrane</keyword>
<organism evidence="2 3">
    <name type="scientific">Cytobacillus oceanisediminis</name>
    <dbReference type="NCBI Taxonomy" id="665099"/>
    <lineage>
        <taxon>Bacteria</taxon>
        <taxon>Bacillati</taxon>
        <taxon>Bacillota</taxon>
        <taxon>Bacilli</taxon>
        <taxon>Bacillales</taxon>
        <taxon>Bacillaceae</taxon>
        <taxon>Cytobacillus</taxon>
    </lineage>
</organism>
<evidence type="ECO:0000256" key="1">
    <source>
        <dbReference type="SAM" id="Phobius"/>
    </source>
</evidence>
<dbReference type="Gene3D" id="2.60.40.3830">
    <property type="match status" value="1"/>
</dbReference>
<dbReference type="Proteomes" id="UP000247150">
    <property type="component" value="Unassembled WGS sequence"/>
</dbReference>
<dbReference type="EMBL" id="QGTW01000011">
    <property type="protein sequence ID" value="PWW26217.1"/>
    <property type="molecule type" value="Genomic_DNA"/>
</dbReference>
<reference evidence="2 3" key="1">
    <citation type="submission" date="2018-05" db="EMBL/GenBank/DDBJ databases">
        <title>Freshwater and sediment microbial communities from various areas in North America, analyzing microbe dynamics in response to fracking.</title>
        <authorList>
            <person name="Lamendella R."/>
        </authorList>
    </citation>
    <scope>NUCLEOTIDE SEQUENCE [LARGE SCALE GENOMIC DNA]</scope>
    <source>
        <strain evidence="2 3">15_TX</strain>
    </source>
</reference>
<dbReference type="OrthoDB" id="2838751at2"/>
<name>A0A2V2ZPG9_9BACI</name>